<dbReference type="Gene3D" id="3.80.10.10">
    <property type="entry name" value="Ribonuclease Inhibitor"/>
    <property type="match status" value="1"/>
</dbReference>
<evidence type="ECO:0000313" key="1">
    <source>
        <dbReference type="EMBL" id="CAH3169163.1"/>
    </source>
</evidence>
<protein>
    <submittedName>
        <fullName evidence="1">Uncharacterized protein</fullName>
    </submittedName>
</protein>
<dbReference type="SUPFAM" id="SSF52058">
    <property type="entry name" value="L domain-like"/>
    <property type="match status" value="1"/>
</dbReference>
<gene>
    <name evidence="1" type="ORF">PLOB_00009632</name>
</gene>
<feature type="non-terminal residue" evidence="1">
    <location>
        <position position="1"/>
    </location>
</feature>
<proteinExistence type="predicted"/>
<dbReference type="EMBL" id="CALNXK010000148">
    <property type="protein sequence ID" value="CAH3169163.1"/>
    <property type="molecule type" value="Genomic_DNA"/>
</dbReference>
<comment type="caution">
    <text evidence="1">The sequence shown here is derived from an EMBL/GenBank/DDBJ whole genome shotgun (WGS) entry which is preliminary data.</text>
</comment>
<dbReference type="Proteomes" id="UP001159405">
    <property type="component" value="Unassembled WGS sequence"/>
</dbReference>
<keyword evidence="2" id="KW-1185">Reference proteome</keyword>
<sequence length="95" mass="10538">RNLDDNKIEGGFYLPGTVTKITMPNNRLSLGGLKTILSNSKRVNFLNIIGNPIGPILTADTFAGLEMMRVLYISNCNLKYIQSGTFRAMKNLTML</sequence>
<dbReference type="InterPro" id="IPR032675">
    <property type="entry name" value="LRR_dom_sf"/>
</dbReference>
<evidence type="ECO:0000313" key="2">
    <source>
        <dbReference type="Proteomes" id="UP001159405"/>
    </source>
</evidence>
<organism evidence="1 2">
    <name type="scientific">Porites lobata</name>
    <dbReference type="NCBI Taxonomy" id="104759"/>
    <lineage>
        <taxon>Eukaryota</taxon>
        <taxon>Metazoa</taxon>
        <taxon>Cnidaria</taxon>
        <taxon>Anthozoa</taxon>
        <taxon>Hexacorallia</taxon>
        <taxon>Scleractinia</taxon>
        <taxon>Fungiina</taxon>
        <taxon>Poritidae</taxon>
        <taxon>Porites</taxon>
    </lineage>
</organism>
<reference evidence="1 2" key="1">
    <citation type="submission" date="2022-05" db="EMBL/GenBank/DDBJ databases">
        <authorList>
            <consortium name="Genoscope - CEA"/>
            <person name="William W."/>
        </authorList>
    </citation>
    <scope>NUCLEOTIDE SEQUENCE [LARGE SCALE GENOMIC DNA]</scope>
</reference>
<accession>A0ABN8QWB6</accession>
<name>A0ABN8QWB6_9CNID</name>